<organism evidence="3 4">
    <name type="scientific">Gymnopilus junonius</name>
    <name type="common">Spectacular rustgill mushroom</name>
    <name type="synonym">Gymnopilus spectabilis subsp. junonius</name>
    <dbReference type="NCBI Taxonomy" id="109634"/>
    <lineage>
        <taxon>Eukaryota</taxon>
        <taxon>Fungi</taxon>
        <taxon>Dikarya</taxon>
        <taxon>Basidiomycota</taxon>
        <taxon>Agaricomycotina</taxon>
        <taxon>Agaricomycetes</taxon>
        <taxon>Agaricomycetidae</taxon>
        <taxon>Agaricales</taxon>
        <taxon>Agaricineae</taxon>
        <taxon>Hymenogastraceae</taxon>
        <taxon>Gymnopilus</taxon>
    </lineage>
</organism>
<keyword evidence="4" id="KW-1185">Reference proteome</keyword>
<feature type="region of interest" description="Disordered" evidence="1">
    <location>
        <begin position="116"/>
        <end position="135"/>
    </location>
</feature>
<dbReference type="InterPro" id="IPR045341">
    <property type="entry name" value="DUF6532"/>
</dbReference>
<evidence type="ECO:0000313" key="3">
    <source>
        <dbReference type="EMBL" id="KAF8871277.1"/>
    </source>
</evidence>
<feature type="compositionally biased region" description="Polar residues" evidence="1">
    <location>
        <begin position="382"/>
        <end position="395"/>
    </location>
</feature>
<dbReference type="EMBL" id="JADNYJ010000314">
    <property type="protein sequence ID" value="KAF8871277.1"/>
    <property type="molecule type" value="Genomic_DNA"/>
</dbReference>
<accession>A0A9P5N8P0</accession>
<feature type="compositionally biased region" description="Polar residues" evidence="1">
    <location>
        <begin position="310"/>
        <end position="322"/>
    </location>
</feature>
<feature type="region of interest" description="Disordered" evidence="1">
    <location>
        <begin position="382"/>
        <end position="449"/>
    </location>
</feature>
<reference evidence="3" key="1">
    <citation type="submission" date="2020-11" db="EMBL/GenBank/DDBJ databases">
        <authorList>
            <consortium name="DOE Joint Genome Institute"/>
            <person name="Ahrendt S."/>
            <person name="Riley R."/>
            <person name="Andreopoulos W."/>
            <person name="LaButti K."/>
            <person name="Pangilinan J."/>
            <person name="Ruiz-duenas F.J."/>
            <person name="Barrasa J.M."/>
            <person name="Sanchez-Garcia M."/>
            <person name="Camarero S."/>
            <person name="Miyauchi S."/>
            <person name="Serrano A."/>
            <person name="Linde D."/>
            <person name="Babiker R."/>
            <person name="Drula E."/>
            <person name="Ayuso-Fernandez I."/>
            <person name="Pacheco R."/>
            <person name="Padilla G."/>
            <person name="Ferreira P."/>
            <person name="Barriuso J."/>
            <person name="Kellner H."/>
            <person name="Castanera R."/>
            <person name="Alfaro M."/>
            <person name="Ramirez L."/>
            <person name="Pisabarro A.G."/>
            <person name="Kuo A."/>
            <person name="Tritt A."/>
            <person name="Lipzen A."/>
            <person name="He G."/>
            <person name="Yan M."/>
            <person name="Ng V."/>
            <person name="Cullen D."/>
            <person name="Martin F."/>
            <person name="Rosso M.-N."/>
            <person name="Henrissat B."/>
            <person name="Hibbett D."/>
            <person name="Martinez A.T."/>
            <person name="Grigoriev I.V."/>
        </authorList>
    </citation>
    <scope>NUCLEOTIDE SEQUENCE</scope>
    <source>
        <strain evidence="3">AH 44721</strain>
    </source>
</reference>
<feature type="compositionally biased region" description="Polar residues" evidence="1">
    <location>
        <begin position="125"/>
        <end position="135"/>
    </location>
</feature>
<sequence>MPHSGTANAQDEIHTSDASEANASATQALECPPRIRDQAHAYSIVEQALELREVFYSRKQDALARLQKALADAQIADTKLFNIEIHVGRLQHFITQSGFDIPPPVIKRRKLAVTTDGAAAMERSPPTNRASLSGTGMNIDPNMVVPQVAMVVAAGVMEARPWLGHGGAVSSHNQVNLEVRPGQIGGASVLTPDSTSNVQSHQMNGPPNITANSNKGMGGSVIKTLLHHHLDNLKRGPGQCLAAMETTSNLLGEGLQKLQRKRAGAFDNDSNQTGSQTVVPSSVPENSMAPPAPKHHKQTRQKPTLPPQPIQNTNILPGQSLNPFNHTSLHSAFAGQPFGTLYSVAGISSLPQGFSILYLSLSKCLLCAHSSQHSQQLSNMGHSMLNTHSYSSALPGNSEEHPTRQPSEPGVPRGQPNGHNRHMFNDMNDLPAPTQEQRSEFQPQGRLIENTDKWSDINLGVLKIHPESKSNLGNENFQIHAGQSADSMINFDNDVYNDQYYDLGDVMDYLPFDRDADIEEEGSQGGNEDPGDEDLGDNEQEIDETSPSEDERAAEAVIRHSGHASQAADKDNNYTSVNPGQDVLQEHRQCNRAVHPPQEQHLFAMAEHQLGWPSVHMPVDNHNNTAEGEGEDQNAESQTREEQARKNRPRKKKVTRILVSDPSPVPWRRGDPRILTTIMGLGRPPSLREAGYVLTCVILEHKAKGTMFSDEFEQTRDMNVVVFQEASTYCGRLKTACVELVKRHYKHYFFPDCNIDNQEQLQAVITDNVEHLLDDSNEYHQNGKDREGCTNNLAHPCIRDLCIEFYYGLGKDSLARQHPEAFSTTIPEYAVAIAITCIEEYRPGYRVKRDFNGKGYQDVLDGVLEVIKEVKNDEYHNAKWEENLRRWAHDGMKLLNPIKTVRLQKTTRVVLD</sequence>
<feature type="compositionally biased region" description="Basic and acidic residues" evidence="1">
    <location>
        <begin position="549"/>
        <end position="558"/>
    </location>
</feature>
<feature type="region of interest" description="Disordered" evidence="1">
    <location>
        <begin position="614"/>
        <end position="654"/>
    </location>
</feature>
<feature type="domain" description="DUF6532" evidence="2">
    <location>
        <begin position="709"/>
        <end position="869"/>
    </location>
</feature>
<feature type="compositionally biased region" description="Polar residues" evidence="1">
    <location>
        <begin position="18"/>
        <end position="27"/>
    </location>
</feature>
<name>A0A9P5N8P0_GYMJU</name>
<feature type="region of interest" description="Disordered" evidence="1">
    <location>
        <begin position="265"/>
        <end position="322"/>
    </location>
</feature>
<proteinExistence type="predicted"/>
<evidence type="ECO:0000313" key="4">
    <source>
        <dbReference type="Proteomes" id="UP000724874"/>
    </source>
</evidence>
<evidence type="ECO:0000259" key="2">
    <source>
        <dbReference type="Pfam" id="PF20149"/>
    </source>
</evidence>
<gene>
    <name evidence="3" type="ORF">CPB84DRAFT_1855089</name>
</gene>
<feature type="compositionally biased region" description="Polar residues" evidence="1">
    <location>
        <begin position="268"/>
        <end position="285"/>
    </location>
</feature>
<dbReference type="Proteomes" id="UP000724874">
    <property type="component" value="Unassembled WGS sequence"/>
</dbReference>
<protein>
    <recommendedName>
        <fullName evidence="2">DUF6532 domain-containing protein</fullName>
    </recommendedName>
</protein>
<dbReference type="AlphaFoldDB" id="A0A9P5N8P0"/>
<comment type="caution">
    <text evidence="3">The sequence shown here is derived from an EMBL/GenBank/DDBJ whole genome shotgun (WGS) entry which is preliminary data.</text>
</comment>
<feature type="region of interest" description="Disordered" evidence="1">
    <location>
        <begin position="518"/>
        <end position="579"/>
    </location>
</feature>
<dbReference type="Pfam" id="PF20149">
    <property type="entry name" value="DUF6532"/>
    <property type="match status" value="1"/>
</dbReference>
<dbReference type="OrthoDB" id="3070412at2759"/>
<feature type="region of interest" description="Disordered" evidence="1">
    <location>
        <begin position="1"/>
        <end position="29"/>
    </location>
</feature>
<feature type="compositionally biased region" description="Acidic residues" evidence="1">
    <location>
        <begin position="529"/>
        <end position="548"/>
    </location>
</feature>
<evidence type="ECO:0000256" key="1">
    <source>
        <dbReference type="SAM" id="MobiDB-lite"/>
    </source>
</evidence>